<dbReference type="Proteomes" id="UP001549920">
    <property type="component" value="Unassembled WGS sequence"/>
</dbReference>
<feature type="compositionally biased region" description="Basic residues" evidence="1">
    <location>
        <begin position="1"/>
        <end position="14"/>
    </location>
</feature>
<keyword evidence="3" id="KW-1185">Reference proteome</keyword>
<proteinExistence type="predicted"/>
<evidence type="ECO:0000313" key="3">
    <source>
        <dbReference type="Proteomes" id="UP001549920"/>
    </source>
</evidence>
<organism evidence="2 3">
    <name type="scientific">Loxostege sticticalis</name>
    <name type="common">Beet webworm moth</name>
    <dbReference type="NCBI Taxonomy" id="481309"/>
    <lineage>
        <taxon>Eukaryota</taxon>
        <taxon>Metazoa</taxon>
        <taxon>Ecdysozoa</taxon>
        <taxon>Arthropoda</taxon>
        <taxon>Hexapoda</taxon>
        <taxon>Insecta</taxon>
        <taxon>Pterygota</taxon>
        <taxon>Neoptera</taxon>
        <taxon>Endopterygota</taxon>
        <taxon>Lepidoptera</taxon>
        <taxon>Glossata</taxon>
        <taxon>Ditrysia</taxon>
        <taxon>Pyraloidea</taxon>
        <taxon>Crambidae</taxon>
        <taxon>Pyraustinae</taxon>
        <taxon>Loxostege</taxon>
    </lineage>
</organism>
<dbReference type="EMBL" id="JBEUOH010000003">
    <property type="protein sequence ID" value="KAL0895998.1"/>
    <property type="molecule type" value="Genomic_DNA"/>
</dbReference>
<evidence type="ECO:0000313" key="2">
    <source>
        <dbReference type="EMBL" id="KAL0895998.1"/>
    </source>
</evidence>
<comment type="caution">
    <text evidence="2">The sequence shown here is derived from an EMBL/GenBank/DDBJ whole genome shotgun (WGS) entry which is preliminary data.</text>
</comment>
<name>A0ABR3IIB6_LOXSC</name>
<reference evidence="2 3" key="1">
    <citation type="submission" date="2024-06" db="EMBL/GenBank/DDBJ databases">
        <title>A chromosome-level genome assembly of beet webworm, Loxostege sticticalis.</title>
        <authorList>
            <person name="Zhang Y."/>
        </authorList>
    </citation>
    <scope>NUCLEOTIDE SEQUENCE [LARGE SCALE GENOMIC DNA]</scope>
    <source>
        <strain evidence="2">AQ026</strain>
        <tissue evidence="2">Whole body</tissue>
    </source>
</reference>
<accession>A0ABR3IIB6</accession>
<feature type="region of interest" description="Disordered" evidence="1">
    <location>
        <begin position="1"/>
        <end position="65"/>
    </location>
</feature>
<sequence length="65" mass="6832">MGKHKKRHERKRARSSSSDSSSAGTPAPQPPGNRKKVRCSMARSSAAVPGAGTLQDGRVGNRSTT</sequence>
<gene>
    <name evidence="2" type="ORF">ABMA27_011988</name>
</gene>
<evidence type="ECO:0000256" key="1">
    <source>
        <dbReference type="SAM" id="MobiDB-lite"/>
    </source>
</evidence>
<protein>
    <submittedName>
        <fullName evidence="2">Uncharacterized protein</fullName>
    </submittedName>
</protein>